<keyword evidence="5 10" id="KW-0808">Transferase</keyword>
<keyword evidence="3" id="KW-0645">Protease</keyword>
<protein>
    <recommendedName>
        <fullName evidence="7">peptidoglycan glycosyltransferase</fullName>
        <ecNumber evidence="7">2.4.99.28</ecNumber>
    </recommendedName>
</protein>
<dbReference type="GO" id="GO:0009252">
    <property type="term" value="P:peptidoglycan biosynthetic process"/>
    <property type="evidence" value="ECO:0007669"/>
    <property type="project" value="TreeGrafter"/>
</dbReference>
<keyword evidence="3" id="KW-0378">Hydrolase</keyword>
<organism evidence="10 11">
    <name type="scientific">Planctomyces bekefii</name>
    <dbReference type="NCBI Taxonomy" id="1653850"/>
    <lineage>
        <taxon>Bacteria</taxon>
        <taxon>Pseudomonadati</taxon>
        <taxon>Planctomycetota</taxon>
        <taxon>Planctomycetia</taxon>
        <taxon>Planctomycetales</taxon>
        <taxon>Planctomycetaceae</taxon>
        <taxon>Planctomyces</taxon>
    </lineage>
</organism>
<dbReference type="SUPFAM" id="SSF56601">
    <property type="entry name" value="beta-lactamase/transpeptidase-like"/>
    <property type="match status" value="2"/>
</dbReference>
<dbReference type="Pfam" id="PF00912">
    <property type="entry name" value="Transgly"/>
    <property type="match status" value="1"/>
</dbReference>
<comment type="catalytic activity">
    <reaction evidence="8">
        <text>[GlcNAc-(1-&gt;4)-Mur2Ac(oyl-L-Ala-gamma-D-Glu-L-Lys-D-Ala-D-Ala)](n)-di-trans,octa-cis-undecaprenyl diphosphate + beta-D-GlcNAc-(1-&gt;4)-Mur2Ac(oyl-L-Ala-gamma-D-Glu-L-Lys-D-Ala-D-Ala)-di-trans,octa-cis-undecaprenyl diphosphate = [GlcNAc-(1-&gt;4)-Mur2Ac(oyl-L-Ala-gamma-D-Glu-L-Lys-D-Ala-D-Ala)](n+1)-di-trans,octa-cis-undecaprenyl diphosphate + di-trans,octa-cis-undecaprenyl diphosphate + H(+)</text>
        <dbReference type="Rhea" id="RHEA:23708"/>
        <dbReference type="Rhea" id="RHEA-COMP:9602"/>
        <dbReference type="Rhea" id="RHEA-COMP:9603"/>
        <dbReference type="ChEBI" id="CHEBI:15378"/>
        <dbReference type="ChEBI" id="CHEBI:58405"/>
        <dbReference type="ChEBI" id="CHEBI:60033"/>
        <dbReference type="ChEBI" id="CHEBI:78435"/>
        <dbReference type="EC" id="2.4.99.28"/>
    </reaction>
</comment>
<evidence type="ECO:0000313" key="10">
    <source>
        <dbReference type="EMBL" id="TWW09553.1"/>
    </source>
</evidence>
<keyword evidence="2" id="KW-0121">Carboxypeptidase</keyword>
<keyword evidence="6" id="KW-0511">Multifunctional enzyme</keyword>
<evidence type="ECO:0000256" key="1">
    <source>
        <dbReference type="ARBA" id="ARBA00004752"/>
    </source>
</evidence>
<dbReference type="Proteomes" id="UP000321083">
    <property type="component" value="Unassembled WGS sequence"/>
</dbReference>
<reference evidence="10 11" key="1">
    <citation type="submission" date="2019-08" db="EMBL/GenBank/DDBJ databases">
        <title>100 year-old enigma solved: identification of Planctomyces bekefii, the type genus and species of the phylum Planctomycetes.</title>
        <authorList>
            <person name="Svetlana D.N."/>
            <person name="Overmann J."/>
        </authorList>
    </citation>
    <scope>NUCLEOTIDE SEQUENCE [LARGE SCALE GENOMIC DNA]</scope>
    <source>
        <strain evidence="10">Phe10_nw2017</strain>
    </source>
</reference>
<dbReference type="InterPro" id="IPR001264">
    <property type="entry name" value="Glyco_trans_51"/>
</dbReference>
<dbReference type="GO" id="GO:0008955">
    <property type="term" value="F:peptidoglycan glycosyltransferase activity"/>
    <property type="evidence" value="ECO:0007669"/>
    <property type="project" value="UniProtKB-EC"/>
</dbReference>
<dbReference type="PANTHER" id="PTHR32282">
    <property type="entry name" value="BINDING PROTEIN TRANSPEPTIDASE, PUTATIVE-RELATED"/>
    <property type="match status" value="1"/>
</dbReference>
<dbReference type="InterPro" id="IPR012338">
    <property type="entry name" value="Beta-lactam/transpept-like"/>
</dbReference>
<keyword evidence="11" id="KW-1185">Reference proteome</keyword>
<dbReference type="InterPro" id="IPR023346">
    <property type="entry name" value="Lysozyme-like_dom_sf"/>
</dbReference>
<dbReference type="GO" id="GO:0006508">
    <property type="term" value="P:proteolysis"/>
    <property type="evidence" value="ECO:0007669"/>
    <property type="project" value="UniProtKB-KW"/>
</dbReference>
<evidence type="ECO:0000256" key="4">
    <source>
        <dbReference type="ARBA" id="ARBA00022676"/>
    </source>
</evidence>
<dbReference type="InterPro" id="IPR050396">
    <property type="entry name" value="Glycosyltr_51/Transpeptidase"/>
</dbReference>
<comment type="pathway">
    <text evidence="1">Cell wall biogenesis; peptidoglycan biosynthesis.</text>
</comment>
<accession>A0A5C6M5R8</accession>
<dbReference type="InterPro" id="IPR036950">
    <property type="entry name" value="PBP_transglycosylase"/>
</dbReference>
<name>A0A5C6M5R8_9PLAN</name>
<evidence type="ECO:0000256" key="5">
    <source>
        <dbReference type="ARBA" id="ARBA00022679"/>
    </source>
</evidence>
<dbReference type="EC" id="2.4.99.28" evidence="7"/>
<dbReference type="SUPFAM" id="SSF53955">
    <property type="entry name" value="Lysozyme-like"/>
    <property type="match status" value="1"/>
</dbReference>
<evidence type="ECO:0000313" key="11">
    <source>
        <dbReference type="Proteomes" id="UP000321083"/>
    </source>
</evidence>
<reference evidence="10 11" key="2">
    <citation type="submission" date="2019-08" db="EMBL/GenBank/DDBJ databases">
        <authorList>
            <person name="Henke P."/>
        </authorList>
    </citation>
    <scope>NUCLEOTIDE SEQUENCE [LARGE SCALE GENOMIC DNA]</scope>
    <source>
        <strain evidence="10">Phe10_nw2017</strain>
    </source>
</reference>
<evidence type="ECO:0000256" key="6">
    <source>
        <dbReference type="ARBA" id="ARBA00023268"/>
    </source>
</evidence>
<evidence type="ECO:0000256" key="3">
    <source>
        <dbReference type="ARBA" id="ARBA00022670"/>
    </source>
</evidence>
<evidence type="ECO:0000256" key="8">
    <source>
        <dbReference type="ARBA" id="ARBA00049902"/>
    </source>
</evidence>
<evidence type="ECO:0000256" key="2">
    <source>
        <dbReference type="ARBA" id="ARBA00022645"/>
    </source>
</evidence>
<comment type="caution">
    <text evidence="10">The sequence shown here is derived from an EMBL/GenBank/DDBJ whole genome shotgun (WGS) entry which is preliminary data.</text>
</comment>
<evidence type="ECO:0000259" key="9">
    <source>
        <dbReference type="Pfam" id="PF00912"/>
    </source>
</evidence>
<gene>
    <name evidence="10" type="ORF">E3A20_13200</name>
</gene>
<dbReference type="AlphaFoldDB" id="A0A5C6M5R8"/>
<dbReference type="Gene3D" id="1.10.3810.10">
    <property type="entry name" value="Biosynthetic peptidoglycan transglycosylase-like"/>
    <property type="match status" value="1"/>
</dbReference>
<keyword evidence="4" id="KW-0328">Glycosyltransferase</keyword>
<dbReference type="PANTHER" id="PTHR32282:SF24">
    <property type="entry name" value="GLYCOSYL TRANSFERASE FAMILY 51 DOMAIN-CONTAINING PROTEIN"/>
    <property type="match status" value="1"/>
</dbReference>
<proteinExistence type="predicted"/>
<sequence length="856" mass="96827">MGNGPSSDILFPENGPYDVTLGYSMLPGMLERLSKKGFEIEAQSRFSPMLLRYARSGVSPIYKEKQQAGLVILDASEQELFTSQYPQLIYHSFEEIPRVIVDTLLLIEDRELLDPDYPFRNPTLDWGRLMRAVMDLVISKVDSDHDVPGGSTLATQIEKYRHSPEGRTSGVKEKWRQMRSATLRAYIDGPDSTEARKRVVTEYINSVPLGAIPGAGEVRGVGHGLVAWHGANFSEVNRLLKDVKTPPRDPEVLKAKAQAYKEVLSLFLAQRRPAYYLQSNREDLKELVSKHLNLLSQSGVITATFRQAVDQAELSFRNNVLVFQPERLNFIERKGANAVRVHLLSLFGFDRLYTLDRLDLKVHSTIDYATQKQVTSLLEDLKKPEFAEKNGLKDQRLLAEGDPAKVVYSFTLRERVGNVNVLRVQADNVDGPFNLNEGGKLELGSTAKLRTLTHYLEIVEKLHQELGRIPKENLSATVFQPQDRLSAWARDWIKAHPDGSPAEMLEAALERTYSAHPGELFFTGGGQHRFSNFAKEDNGRVVSVKEALKKSINLPFVRMMRDISHYHIGRIPGSATILSDPSSPERKSYLTRFANREGRSFLGKFYLKYRGQKGPEIYQALLDKTRLTFRRLAAIDSVVRPEVSFEDFLALAKSRLPSLQVNERLARQTFEEMRSGKVPLHDLGYIATVHPLELWLVSYMFRMPQANFSQIMAASVEQRLDAYQWLFNSKDKRKQDLRIKIMLEQEAFERIHDAWSKLGYPFGSLVSTLATSLGSSGDKPAALADLLGIISSGGIRYTNGRVGRMVFGEKNAIRDESQSQLRSRHEGAFRRHCSFFAGGAAYGRRRGDRYSPQRGI</sequence>
<evidence type="ECO:0000256" key="7">
    <source>
        <dbReference type="ARBA" id="ARBA00044770"/>
    </source>
</evidence>
<dbReference type="EMBL" id="SRHE01000241">
    <property type="protein sequence ID" value="TWW09553.1"/>
    <property type="molecule type" value="Genomic_DNA"/>
</dbReference>
<feature type="domain" description="Glycosyl transferase family 51" evidence="9">
    <location>
        <begin position="86"/>
        <end position="237"/>
    </location>
</feature>
<dbReference type="GO" id="GO:0004180">
    <property type="term" value="F:carboxypeptidase activity"/>
    <property type="evidence" value="ECO:0007669"/>
    <property type="project" value="UniProtKB-KW"/>
</dbReference>
<dbReference type="GO" id="GO:0030288">
    <property type="term" value="C:outer membrane-bounded periplasmic space"/>
    <property type="evidence" value="ECO:0007669"/>
    <property type="project" value="TreeGrafter"/>
</dbReference>